<gene>
    <name evidence="2" type="ORF">CANCADRAFT_29624</name>
</gene>
<dbReference type="GO" id="GO:0006122">
    <property type="term" value="P:mitochondrial electron transport, ubiquinol to cytochrome c"/>
    <property type="evidence" value="ECO:0007669"/>
    <property type="project" value="InterPro"/>
</dbReference>
<accession>A0A1E4T9I2</accession>
<dbReference type="PANTHER" id="PTHR28254">
    <property type="entry name" value="CYTOCHROME B-C1 COMPLEX SUBUNIT 10"/>
    <property type="match status" value="1"/>
</dbReference>
<proteinExistence type="predicted"/>
<name>A0A1E4T9I2_9ASCO</name>
<organism evidence="2 3">
    <name type="scientific">Tortispora caseinolytica NRRL Y-17796</name>
    <dbReference type="NCBI Taxonomy" id="767744"/>
    <lineage>
        <taxon>Eukaryota</taxon>
        <taxon>Fungi</taxon>
        <taxon>Dikarya</taxon>
        <taxon>Ascomycota</taxon>
        <taxon>Saccharomycotina</taxon>
        <taxon>Trigonopsidomycetes</taxon>
        <taxon>Trigonopsidales</taxon>
        <taxon>Trigonopsidaceae</taxon>
        <taxon>Tortispora</taxon>
    </lineage>
</organism>
<dbReference type="AlphaFoldDB" id="A0A1E4T9I2"/>
<evidence type="ECO:0000313" key="3">
    <source>
        <dbReference type="Proteomes" id="UP000095023"/>
    </source>
</evidence>
<dbReference type="InterPro" id="IPR019182">
    <property type="entry name" value="Cytochrome_b-c1_su10_fun"/>
</dbReference>
<dbReference type="EMBL" id="KV453844">
    <property type="protein sequence ID" value="ODV88437.1"/>
    <property type="molecule type" value="Genomic_DNA"/>
</dbReference>
<dbReference type="Proteomes" id="UP000095023">
    <property type="component" value="Unassembled WGS sequence"/>
</dbReference>
<dbReference type="OrthoDB" id="2391627at2759"/>
<keyword evidence="3" id="KW-1185">Reference proteome</keyword>
<evidence type="ECO:0000313" key="2">
    <source>
        <dbReference type="EMBL" id="ODV88437.1"/>
    </source>
</evidence>
<dbReference type="GO" id="GO:0005739">
    <property type="term" value="C:mitochondrion"/>
    <property type="evidence" value="ECO:0007669"/>
    <property type="project" value="GOC"/>
</dbReference>
<feature type="transmembrane region" description="Helical" evidence="1">
    <location>
        <begin position="27"/>
        <end position="49"/>
    </location>
</feature>
<protein>
    <submittedName>
        <fullName evidence="2">Uncharacterized protein</fullName>
    </submittedName>
</protein>
<reference evidence="3" key="1">
    <citation type="submission" date="2016-02" db="EMBL/GenBank/DDBJ databases">
        <title>Comparative genomics of biotechnologically important yeasts.</title>
        <authorList>
            <consortium name="DOE Joint Genome Institute"/>
            <person name="Riley R."/>
            <person name="Haridas S."/>
            <person name="Wolfe K.H."/>
            <person name="Lopes M.R."/>
            <person name="Hittinger C.T."/>
            <person name="Goker M."/>
            <person name="Salamov A."/>
            <person name="Wisecaver J."/>
            <person name="Long T.M."/>
            <person name="Aerts A.L."/>
            <person name="Barry K."/>
            <person name="Choi C."/>
            <person name="Clum A."/>
            <person name="Coughlan A.Y."/>
            <person name="Deshpande S."/>
            <person name="Douglass A.P."/>
            <person name="Hanson S.J."/>
            <person name="Klenk H.-P."/>
            <person name="Labutti K."/>
            <person name="Lapidus A."/>
            <person name="Lindquist E."/>
            <person name="Lipzen A."/>
            <person name="Meier-Kolthoff J.P."/>
            <person name="Ohm R.A."/>
            <person name="Otillar R.P."/>
            <person name="Pangilinan J."/>
            <person name="Peng Y."/>
            <person name="Rokas A."/>
            <person name="Rosa C.A."/>
            <person name="Scheuner C."/>
            <person name="Sibirny A.A."/>
            <person name="Slot J.C."/>
            <person name="Stielow J.B."/>
            <person name="Sun H."/>
            <person name="Kurtzman C.P."/>
            <person name="Blackwell M."/>
            <person name="Jeffries T.W."/>
            <person name="Grigoriev I.V."/>
        </authorList>
    </citation>
    <scope>NUCLEOTIDE SEQUENCE [LARGE SCALE GENOMIC DNA]</scope>
    <source>
        <strain evidence="3">NRRL Y-17796</strain>
    </source>
</reference>
<dbReference type="PANTHER" id="PTHR28254:SF1">
    <property type="entry name" value="CYTOCHROME B-C1 COMPLEX SUBUNIT 10, MITOCHONDRIAL"/>
    <property type="match status" value="1"/>
</dbReference>
<evidence type="ECO:0000256" key="1">
    <source>
        <dbReference type="SAM" id="Phobius"/>
    </source>
</evidence>
<dbReference type="Pfam" id="PF09796">
    <property type="entry name" value="QCR10"/>
    <property type="match status" value="1"/>
</dbReference>
<keyword evidence="1" id="KW-0812">Transmembrane</keyword>
<sequence>MSVTKAYRSKPTYVTLPRFAGISYQRYIRWGPTLGLWGAGAVLTLLYFAEPMPDVRRDLLSKMPIFGSYWDRPIAPEDNPY</sequence>
<keyword evidence="1" id="KW-1133">Transmembrane helix</keyword>
<keyword evidence="1" id="KW-0472">Membrane</keyword>